<evidence type="ECO:0000313" key="1">
    <source>
        <dbReference type="EnsemblPlants" id="AVESA.00010b.r2.UnG1417370.1.CDS"/>
    </source>
</evidence>
<accession>A0ACD6AS34</accession>
<protein>
    <submittedName>
        <fullName evidence="1">Uncharacterized protein</fullName>
    </submittedName>
</protein>
<name>A0ACD6AS34_AVESA</name>
<dbReference type="Proteomes" id="UP001732700">
    <property type="component" value="Unassembled WGS sequence"/>
</dbReference>
<evidence type="ECO:0000313" key="2">
    <source>
        <dbReference type="Proteomes" id="UP001732700"/>
    </source>
</evidence>
<reference evidence="1" key="1">
    <citation type="submission" date="2025-09" db="UniProtKB">
        <authorList>
            <consortium name="EnsemblPlants"/>
        </authorList>
    </citation>
    <scope>IDENTIFICATION</scope>
</reference>
<organism evidence="1 2">
    <name type="scientific">Avena sativa</name>
    <name type="common">Oat</name>
    <dbReference type="NCBI Taxonomy" id="4498"/>
    <lineage>
        <taxon>Eukaryota</taxon>
        <taxon>Viridiplantae</taxon>
        <taxon>Streptophyta</taxon>
        <taxon>Embryophyta</taxon>
        <taxon>Tracheophyta</taxon>
        <taxon>Spermatophyta</taxon>
        <taxon>Magnoliopsida</taxon>
        <taxon>Liliopsida</taxon>
        <taxon>Poales</taxon>
        <taxon>Poaceae</taxon>
        <taxon>BOP clade</taxon>
        <taxon>Pooideae</taxon>
        <taxon>Poodae</taxon>
        <taxon>Poeae</taxon>
        <taxon>Poeae Chloroplast Group 1 (Aveneae type)</taxon>
        <taxon>Aveninae</taxon>
        <taxon>Avena</taxon>
    </lineage>
</organism>
<dbReference type="EnsemblPlants" id="AVESA.00010b.r2.UnG1417370.1">
    <property type="protein sequence ID" value="AVESA.00010b.r2.UnG1417370.1.CDS"/>
    <property type="gene ID" value="AVESA.00010b.r2.UnG1417370"/>
</dbReference>
<proteinExistence type="predicted"/>
<sequence>MGALYDRVRTKDPTWQLGGFIIDDPLTDVRTIREVFHCPVLITIWRIRHAWHKNLMNKCSDPEKRSVMAKQLGNVLSNICGGNGGMELFEAFLEDFVDCFGFLDYFKALWFPRLGAWTTVLKATPLASAEVASAIESYHHLLKLRLLNEADESIYQRADWLVHKLGTKVHSYYWLDAFSGKDSFSRYWRSEWKNGPNQWQQGLQIPDSDIVIEDNCARVVSQKDKERSHSIVNPGCELALCDCSWSKKGNLCKHVMKSTKVYRDRGLAPPSFALLRYYQALASVVHCPPGDSVVCDHAVAVAVSARTQLQMLLGATNDGSLNTLAFKDPQSTGDTRESSTQAARIENGACASQSPAALDDTNEVPTDEDSDQDSHVFKKRKSGRASDKDGAVQVMQPSETENSGRQERECGETSDGDETTDEMQASDGDEGTAEMQASDGDEETAATPIIQPSETDGSPATPELNDSSDEVR</sequence>
<keyword evidence="2" id="KW-1185">Reference proteome</keyword>